<feature type="transmembrane region" description="Helical" evidence="7">
    <location>
        <begin position="471"/>
        <end position="502"/>
    </location>
</feature>
<reference evidence="8" key="1">
    <citation type="submission" date="2023-04" db="EMBL/GenBank/DDBJ databases">
        <title>Phytophthora lilii NBRC 32176.</title>
        <authorList>
            <person name="Ichikawa N."/>
            <person name="Sato H."/>
            <person name="Tonouchi N."/>
        </authorList>
    </citation>
    <scope>NUCLEOTIDE SEQUENCE</scope>
    <source>
        <strain evidence="8">NBRC 32176</strain>
    </source>
</reference>
<comment type="function">
    <text evidence="7">Choline transporter.</text>
</comment>
<dbReference type="EMBL" id="BSXW01000473">
    <property type="protein sequence ID" value="GMF23355.1"/>
    <property type="molecule type" value="Genomic_DNA"/>
</dbReference>
<comment type="caution">
    <text evidence="8">The sequence shown here is derived from an EMBL/GenBank/DDBJ whole genome shotgun (WGS) entry which is preliminary data.</text>
</comment>
<feature type="transmembrane region" description="Helical" evidence="7">
    <location>
        <begin position="356"/>
        <end position="378"/>
    </location>
</feature>
<keyword evidence="9" id="KW-1185">Reference proteome</keyword>
<evidence type="ECO:0000256" key="3">
    <source>
        <dbReference type="ARBA" id="ARBA00022692"/>
    </source>
</evidence>
<dbReference type="GO" id="GO:0005886">
    <property type="term" value="C:plasma membrane"/>
    <property type="evidence" value="ECO:0007669"/>
    <property type="project" value="UniProtKB-SubCell"/>
</dbReference>
<evidence type="ECO:0000256" key="4">
    <source>
        <dbReference type="ARBA" id="ARBA00022989"/>
    </source>
</evidence>
<feature type="transmembrane region" description="Helical" evidence="7">
    <location>
        <begin position="32"/>
        <end position="54"/>
    </location>
</feature>
<feature type="transmembrane region" description="Helical" evidence="7">
    <location>
        <begin position="668"/>
        <end position="689"/>
    </location>
</feature>
<dbReference type="Pfam" id="PF04515">
    <property type="entry name" value="Choline_transpo"/>
    <property type="match status" value="1"/>
</dbReference>
<evidence type="ECO:0000256" key="1">
    <source>
        <dbReference type="ARBA" id="ARBA00004141"/>
    </source>
</evidence>
<keyword evidence="6" id="KW-0325">Glycoprotein</keyword>
<evidence type="ECO:0000313" key="8">
    <source>
        <dbReference type="EMBL" id="GMF23355.1"/>
    </source>
</evidence>
<sequence length="746" mass="80843">MGCCSNKEQVGVKDGVPSLGVAPASSRKCRDVLCVLFFVVFWIGMIAIAAVGFMHGEPKRLLYGSDYNGTTCGTGKHEHHTLTFYPRITQDLLEQASNPSLSPADFSFYGVCVASCPDAGTYICNYEAEAEIQSDASLKTDEEREKERKFRATSLLVLPSEKECWLVALPSEQVFYRCLQIVESNSTSVEKCVVPGDEPEYYDEDTGLPNDKCEVKRVITTSESVEPAQDNPLYSTLQTVGATVGRVIGDLQETWPVFLLCGGMLALVLGFVFVILLRFFAGCILWITLWSFVVLLLLFALMLSTKGGMIGSSELSALTSEIASAAAAAGVDTTAANATAIVLPQTLQASQDKQKAYAAAAYVSFALAGVAFLLVCFFQKKIRVAVGIVKEASRALQHLPLLVLFPIIPFVMLLALFAYAAIVGAYIYSSGKMQLSSLAGELAEQAGQSVTAEATTTLNKVSPDQTMKLLVAYYFFGFLWTAQLINAISMCTIAGAISRYYWSRNKTTEEMGRFPVLTSFKNCFRYHFGSLAFGAFIIAVVQFIRAALLYLDHQTQDLQKSNLVLKVVMKVVQCSLWCLEKCLRFLSKNAYILIAMKGHGFCSSAKDAFKMLLSNIAQVGAVSTVTFLLLGAGKVAVALSCAIATFAYLEKNSDDYGVGGAHELSSPLAPILLALLLGWFVASTLLGVYEMAIDTILLCFCEDKELNKASGQYFMSDSLQKFVASVPISSKTGAAESPAAAETEKP</sequence>
<comment type="similarity">
    <text evidence="2 7">Belongs to the CTL (choline transporter-like) family.</text>
</comment>
<comment type="subcellular location">
    <subcellularLocation>
        <location evidence="7">Cell membrane</location>
        <topology evidence="7">Multi-pass membrane protein</topology>
    </subcellularLocation>
    <subcellularLocation>
        <location evidence="1">Membrane</location>
        <topology evidence="1">Multi-pass membrane protein</topology>
    </subcellularLocation>
</comment>
<keyword evidence="3 7" id="KW-0812">Transmembrane</keyword>
<proteinExistence type="inferred from homology"/>
<evidence type="ECO:0000313" key="9">
    <source>
        <dbReference type="Proteomes" id="UP001165083"/>
    </source>
</evidence>
<dbReference type="Proteomes" id="UP001165083">
    <property type="component" value="Unassembled WGS sequence"/>
</dbReference>
<name>A0A9W6WYY6_9STRA</name>
<evidence type="ECO:0000256" key="5">
    <source>
        <dbReference type="ARBA" id="ARBA00023136"/>
    </source>
</evidence>
<gene>
    <name evidence="8" type="ORF">Plil01_000941900</name>
</gene>
<evidence type="ECO:0000256" key="7">
    <source>
        <dbReference type="RuleBase" id="RU368066"/>
    </source>
</evidence>
<feature type="transmembrane region" description="Helical" evidence="7">
    <location>
        <begin position="619"/>
        <end position="648"/>
    </location>
</feature>
<feature type="transmembrane region" description="Helical" evidence="7">
    <location>
        <begin position="284"/>
        <end position="303"/>
    </location>
</feature>
<dbReference type="PANTHER" id="PTHR12385">
    <property type="entry name" value="CHOLINE TRANSPORTER-LIKE (SLC FAMILY 44)"/>
    <property type="match status" value="1"/>
</dbReference>
<dbReference type="PANTHER" id="PTHR12385:SF14">
    <property type="entry name" value="CHOLINE TRANSPORTER-LIKE 2"/>
    <property type="match status" value="1"/>
</dbReference>
<dbReference type="InterPro" id="IPR007603">
    <property type="entry name" value="Choline_transptr-like"/>
</dbReference>
<evidence type="ECO:0000256" key="6">
    <source>
        <dbReference type="ARBA" id="ARBA00023180"/>
    </source>
</evidence>
<protein>
    <recommendedName>
        <fullName evidence="7">Choline transporter-like protein</fullName>
    </recommendedName>
</protein>
<feature type="transmembrane region" description="Helical" evidence="7">
    <location>
        <begin position="255"/>
        <end position="277"/>
    </location>
</feature>
<organism evidence="8 9">
    <name type="scientific">Phytophthora lilii</name>
    <dbReference type="NCBI Taxonomy" id="2077276"/>
    <lineage>
        <taxon>Eukaryota</taxon>
        <taxon>Sar</taxon>
        <taxon>Stramenopiles</taxon>
        <taxon>Oomycota</taxon>
        <taxon>Peronosporomycetes</taxon>
        <taxon>Peronosporales</taxon>
        <taxon>Peronosporaceae</taxon>
        <taxon>Phytophthora</taxon>
    </lineage>
</organism>
<dbReference type="OrthoDB" id="420519at2759"/>
<evidence type="ECO:0000256" key="2">
    <source>
        <dbReference type="ARBA" id="ARBA00007168"/>
    </source>
</evidence>
<keyword evidence="4 7" id="KW-1133">Transmembrane helix</keyword>
<dbReference type="AlphaFoldDB" id="A0A9W6WYY6"/>
<dbReference type="GO" id="GO:0022857">
    <property type="term" value="F:transmembrane transporter activity"/>
    <property type="evidence" value="ECO:0007669"/>
    <property type="project" value="UniProtKB-UniRule"/>
</dbReference>
<feature type="transmembrane region" description="Helical" evidence="7">
    <location>
        <begin position="399"/>
        <end position="428"/>
    </location>
</feature>
<accession>A0A9W6WYY6</accession>
<keyword evidence="5 7" id="KW-0472">Membrane</keyword>